<proteinExistence type="inferred from homology"/>
<dbReference type="Proteomes" id="UP001626550">
    <property type="component" value="Unassembled WGS sequence"/>
</dbReference>
<dbReference type="Pfam" id="PF00110">
    <property type="entry name" value="wnt"/>
    <property type="match status" value="2"/>
</dbReference>
<comment type="subcellular location">
    <subcellularLocation>
        <location evidence="1 9">Secreted</location>
        <location evidence="1 9">Extracellular space</location>
        <location evidence="1 9">Extracellular matrix</location>
    </subcellularLocation>
</comment>
<dbReference type="InterPro" id="IPR005817">
    <property type="entry name" value="Wnt"/>
</dbReference>
<keyword evidence="6 9" id="KW-0879">Wnt signaling pathway</keyword>
<comment type="similarity">
    <text evidence="2 9">Belongs to the Wnt family.</text>
</comment>
<evidence type="ECO:0000256" key="3">
    <source>
        <dbReference type="ARBA" id="ARBA00022473"/>
    </source>
</evidence>
<evidence type="ECO:0000256" key="4">
    <source>
        <dbReference type="ARBA" id="ARBA00022525"/>
    </source>
</evidence>
<keyword evidence="8" id="KW-0449">Lipoprotein</keyword>
<keyword evidence="12" id="KW-1185">Reference proteome</keyword>
<comment type="function">
    <text evidence="9">Ligand for members of the frizzled family of seven transmembrane receptors.</text>
</comment>
<accession>A0ABD2QG15</accession>
<comment type="caution">
    <text evidence="11">The sequence shown here is derived from an EMBL/GenBank/DDBJ whole genome shotgun (WGS) entry which is preliminary data.</text>
</comment>
<evidence type="ECO:0000313" key="12">
    <source>
        <dbReference type="Proteomes" id="UP001626550"/>
    </source>
</evidence>
<evidence type="ECO:0000256" key="5">
    <source>
        <dbReference type="ARBA" id="ARBA00022530"/>
    </source>
</evidence>
<dbReference type="InterPro" id="IPR018161">
    <property type="entry name" value="Wnt_CS"/>
</dbReference>
<dbReference type="GO" id="GO:0016055">
    <property type="term" value="P:Wnt signaling pathway"/>
    <property type="evidence" value="ECO:0007669"/>
    <property type="project" value="UniProtKB-KW"/>
</dbReference>
<evidence type="ECO:0000256" key="1">
    <source>
        <dbReference type="ARBA" id="ARBA00004498"/>
    </source>
</evidence>
<evidence type="ECO:0000256" key="2">
    <source>
        <dbReference type="ARBA" id="ARBA00005683"/>
    </source>
</evidence>
<protein>
    <recommendedName>
        <fullName evidence="9">Protein Wnt</fullName>
    </recommendedName>
</protein>
<organism evidence="11 12">
    <name type="scientific">Cichlidogyrus casuarinus</name>
    <dbReference type="NCBI Taxonomy" id="1844966"/>
    <lineage>
        <taxon>Eukaryota</taxon>
        <taxon>Metazoa</taxon>
        <taxon>Spiralia</taxon>
        <taxon>Lophotrochozoa</taxon>
        <taxon>Platyhelminthes</taxon>
        <taxon>Monogenea</taxon>
        <taxon>Monopisthocotylea</taxon>
        <taxon>Dactylogyridea</taxon>
        <taxon>Ancyrocephalidae</taxon>
        <taxon>Cichlidogyrus</taxon>
    </lineage>
</organism>
<dbReference type="PANTHER" id="PTHR12027">
    <property type="entry name" value="WNT RELATED"/>
    <property type="match status" value="1"/>
</dbReference>
<reference evidence="11 12" key="1">
    <citation type="submission" date="2024-11" db="EMBL/GenBank/DDBJ databases">
        <title>Adaptive evolution of stress response genes in parasites aligns with host niche diversity.</title>
        <authorList>
            <person name="Hahn C."/>
            <person name="Resl P."/>
        </authorList>
    </citation>
    <scope>NUCLEOTIDE SEQUENCE [LARGE SCALE GENOMIC DNA]</scope>
    <source>
        <strain evidence="11">EGGRZ-B1_66</strain>
        <tissue evidence="11">Body</tissue>
    </source>
</reference>
<feature type="compositionally biased region" description="Basic and acidic residues" evidence="10">
    <location>
        <begin position="1"/>
        <end position="12"/>
    </location>
</feature>
<evidence type="ECO:0000256" key="9">
    <source>
        <dbReference type="RuleBase" id="RU003500"/>
    </source>
</evidence>
<keyword evidence="3 9" id="KW-0217">Developmental protein</keyword>
<evidence type="ECO:0000256" key="7">
    <source>
        <dbReference type="ARBA" id="ARBA00023157"/>
    </source>
</evidence>
<dbReference type="PRINTS" id="PR01349">
    <property type="entry name" value="WNTPROTEIN"/>
</dbReference>
<dbReference type="AlphaFoldDB" id="A0ABD2QG15"/>
<evidence type="ECO:0000256" key="10">
    <source>
        <dbReference type="SAM" id="MobiDB-lite"/>
    </source>
</evidence>
<dbReference type="EMBL" id="JBJKFK010000239">
    <property type="protein sequence ID" value="KAL3318479.1"/>
    <property type="molecule type" value="Genomic_DNA"/>
</dbReference>
<feature type="region of interest" description="Disordered" evidence="10">
    <location>
        <begin position="1"/>
        <end position="24"/>
    </location>
</feature>
<evidence type="ECO:0000256" key="8">
    <source>
        <dbReference type="ARBA" id="ARBA00023288"/>
    </source>
</evidence>
<keyword evidence="4" id="KW-0964">Secreted</keyword>
<evidence type="ECO:0000313" key="11">
    <source>
        <dbReference type="EMBL" id="KAL3318479.1"/>
    </source>
</evidence>
<sequence length="475" mass="53958">MEQLPKNEDPRLYRRQSNSSGPLDEFGNDISDLCNQVSSFTNRQKYMCKRGDQKLLKVIADGAQAAVQECRNQMKGNHWNCTSHRHNEPDALFGSATSFNSREKAFVFAISSAALTSQISRACAKGELTNCGCDRYIGTNNADDFYATSRMENSTSVIAEQPNMNTRPIENYTSRRHRQAFEPRYRPNGINYQRMRRSMQGNNWHNGIGNKIVIRGSLPLESNSKNADFAQIPMQAEWQGGDWSWGGCSHDLRHGRKFSRMFLDLDERPDTIEGFMNRWNNRAGRARQRISASLFGETNGSIRDASLIGKRTMKLKDFEHIAVHRSMERVCKCHGLSGSCTMKVCWRQIPDFDRIGSQLLQKYNLAIKVQKIGSSPMVRPDSVLRRQRSAKYRRSMELPSPIPYHTNARNPTRDDLIYFDEPPSYCNALPEAGILGTKGRECWLEGGPGKPSCSSLCCGRGFNSEEIIEYKKCES</sequence>
<keyword evidence="7" id="KW-1015">Disulfide bond</keyword>
<keyword evidence="5" id="KW-0272">Extracellular matrix</keyword>
<name>A0ABD2QG15_9PLAT</name>
<dbReference type="SMART" id="SM00097">
    <property type="entry name" value="WNT1"/>
    <property type="match status" value="1"/>
</dbReference>
<evidence type="ECO:0000256" key="6">
    <source>
        <dbReference type="ARBA" id="ARBA00022687"/>
    </source>
</evidence>
<gene>
    <name evidence="11" type="primary">WNT10</name>
    <name evidence="11" type="ORF">Ciccas_002855</name>
</gene>
<dbReference type="PROSITE" id="PS00246">
    <property type="entry name" value="WNT1"/>
    <property type="match status" value="1"/>
</dbReference>
<dbReference type="CDD" id="cd13113">
    <property type="entry name" value="Wnt"/>
    <property type="match status" value="1"/>
</dbReference>